<accession>A0A9P5ZY26</accession>
<reference evidence="3" key="1">
    <citation type="submission" date="2020-11" db="EMBL/GenBank/DDBJ databases">
        <authorList>
            <consortium name="DOE Joint Genome Institute"/>
            <person name="Ahrendt S."/>
            <person name="Riley R."/>
            <person name="Andreopoulos W."/>
            <person name="Labutti K."/>
            <person name="Pangilinan J."/>
            <person name="Ruiz-Duenas F.J."/>
            <person name="Barrasa J.M."/>
            <person name="Sanchez-Garcia M."/>
            <person name="Camarero S."/>
            <person name="Miyauchi S."/>
            <person name="Serrano A."/>
            <person name="Linde D."/>
            <person name="Babiker R."/>
            <person name="Drula E."/>
            <person name="Ayuso-Fernandez I."/>
            <person name="Pacheco R."/>
            <person name="Padilla G."/>
            <person name="Ferreira P."/>
            <person name="Barriuso J."/>
            <person name="Kellner H."/>
            <person name="Castanera R."/>
            <person name="Alfaro M."/>
            <person name="Ramirez L."/>
            <person name="Pisabarro A.G."/>
            <person name="Kuo A."/>
            <person name="Tritt A."/>
            <person name="Lipzen A."/>
            <person name="He G."/>
            <person name="Yan M."/>
            <person name="Ng V."/>
            <person name="Cullen D."/>
            <person name="Martin F."/>
            <person name="Rosso M.-N."/>
            <person name="Henrissat B."/>
            <person name="Hibbett D."/>
            <person name="Martinez A.T."/>
            <person name="Grigoriev I.V."/>
        </authorList>
    </citation>
    <scope>NUCLEOTIDE SEQUENCE</scope>
    <source>
        <strain evidence="3">ATCC 90797</strain>
    </source>
</reference>
<dbReference type="InterPro" id="IPR013922">
    <property type="entry name" value="Cyclin_PHO80-like"/>
</dbReference>
<dbReference type="InterPro" id="IPR006671">
    <property type="entry name" value="Cyclin_N"/>
</dbReference>
<dbReference type="EMBL" id="MU154558">
    <property type="protein sequence ID" value="KAF9495776.1"/>
    <property type="molecule type" value="Genomic_DNA"/>
</dbReference>
<organism evidence="3 4">
    <name type="scientific">Pleurotus eryngii</name>
    <name type="common">Boletus of the steppes</name>
    <dbReference type="NCBI Taxonomy" id="5323"/>
    <lineage>
        <taxon>Eukaryota</taxon>
        <taxon>Fungi</taxon>
        <taxon>Dikarya</taxon>
        <taxon>Basidiomycota</taxon>
        <taxon>Agaricomycotina</taxon>
        <taxon>Agaricomycetes</taxon>
        <taxon>Agaricomycetidae</taxon>
        <taxon>Agaricales</taxon>
        <taxon>Pleurotineae</taxon>
        <taxon>Pleurotaceae</taxon>
        <taxon>Pleurotus</taxon>
    </lineage>
</organism>
<feature type="domain" description="Cyclin N-terminal" evidence="2">
    <location>
        <begin position="90"/>
        <end position="185"/>
    </location>
</feature>
<evidence type="ECO:0000313" key="4">
    <source>
        <dbReference type="Proteomes" id="UP000807025"/>
    </source>
</evidence>
<dbReference type="Proteomes" id="UP000807025">
    <property type="component" value="Unassembled WGS sequence"/>
</dbReference>
<dbReference type="Gene3D" id="1.10.472.10">
    <property type="entry name" value="Cyclin-like"/>
    <property type="match status" value="1"/>
</dbReference>
<sequence length="386" mass="42456">MDFSPCSSTSSFSSTTSSTLSSSSSSNHAASLVHPSLHSPAIMDLIDVKISRSLIDYMVDCVAETVDYAMGRPSPSSSHRGRKSRRSEYTKFTTFVTNVITRAEVATPVYLAALVYIDRARPHLHIALEEWALERVFLGSLIVASKYLNDSTLKNVHWALCTGVFGKRDVGRIEREFLDVLDFELAITEDDILAHYDDIAAIAITPYSIRSMQVDYYTYQEPAQVAVEPTKPVATEYNVQPTKRHTRNNLSVHIPLPGAVPELSYSSPESASSDDSSFSSSPATPSTLNSDSDASPATSPERETCSKDDSFAIPVDEIHPHAEYIELSSRSTTIPVRPPTAAKKTGLGFTSTTMELLRAFPIPLPPVAHHQRDKGIHSRFPIRLTH</sequence>
<dbReference type="SUPFAM" id="SSF47954">
    <property type="entry name" value="Cyclin-like"/>
    <property type="match status" value="1"/>
</dbReference>
<dbReference type="GO" id="GO:0019901">
    <property type="term" value="F:protein kinase binding"/>
    <property type="evidence" value="ECO:0007669"/>
    <property type="project" value="InterPro"/>
</dbReference>
<dbReference type="PANTHER" id="PTHR15615:SF10">
    <property type="entry name" value="PHO85 CYCLIN-2-RELATED"/>
    <property type="match status" value="1"/>
</dbReference>
<dbReference type="Pfam" id="PF00134">
    <property type="entry name" value="Cyclin_N"/>
    <property type="match status" value="1"/>
</dbReference>
<evidence type="ECO:0000259" key="2">
    <source>
        <dbReference type="Pfam" id="PF00134"/>
    </source>
</evidence>
<name>A0A9P5ZY26_PLEER</name>
<dbReference type="InterPro" id="IPR036915">
    <property type="entry name" value="Cyclin-like_sf"/>
</dbReference>
<comment type="caution">
    <text evidence="3">The sequence shown here is derived from an EMBL/GenBank/DDBJ whole genome shotgun (WGS) entry which is preliminary data.</text>
</comment>
<feature type="region of interest" description="Disordered" evidence="1">
    <location>
        <begin position="261"/>
        <end position="309"/>
    </location>
</feature>
<protein>
    <recommendedName>
        <fullName evidence="2">Cyclin N-terminal domain-containing protein</fullName>
    </recommendedName>
</protein>
<gene>
    <name evidence="3" type="ORF">BDN71DRAFT_1506325</name>
</gene>
<feature type="compositionally biased region" description="Low complexity" evidence="1">
    <location>
        <begin position="261"/>
        <end position="288"/>
    </location>
</feature>
<dbReference type="GO" id="GO:0016538">
    <property type="term" value="F:cyclin-dependent protein serine/threonine kinase regulator activity"/>
    <property type="evidence" value="ECO:0007669"/>
    <property type="project" value="TreeGrafter"/>
</dbReference>
<proteinExistence type="predicted"/>
<dbReference type="CDD" id="cd20557">
    <property type="entry name" value="CYCLIN_ScPCL1-like"/>
    <property type="match status" value="1"/>
</dbReference>
<feature type="region of interest" description="Disordered" evidence="1">
    <location>
        <begin position="1"/>
        <end position="25"/>
    </location>
</feature>
<evidence type="ECO:0000313" key="3">
    <source>
        <dbReference type="EMBL" id="KAF9495776.1"/>
    </source>
</evidence>
<feature type="compositionally biased region" description="Basic and acidic residues" evidence="1">
    <location>
        <begin position="300"/>
        <end position="309"/>
    </location>
</feature>
<feature type="compositionally biased region" description="Polar residues" evidence="1">
    <location>
        <begin position="289"/>
        <end position="298"/>
    </location>
</feature>
<dbReference type="GO" id="GO:0005634">
    <property type="term" value="C:nucleus"/>
    <property type="evidence" value="ECO:0007669"/>
    <property type="project" value="TreeGrafter"/>
</dbReference>
<dbReference type="GO" id="GO:0000307">
    <property type="term" value="C:cyclin-dependent protein kinase holoenzyme complex"/>
    <property type="evidence" value="ECO:0007669"/>
    <property type="project" value="TreeGrafter"/>
</dbReference>
<feature type="compositionally biased region" description="Low complexity" evidence="1">
    <location>
        <begin position="7"/>
        <end position="25"/>
    </location>
</feature>
<dbReference type="PANTHER" id="PTHR15615">
    <property type="match status" value="1"/>
</dbReference>
<evidence type="ECO:0000256" key="1">
    <source>
        <dbReference type="SAM" id="MobiDB-lite"/>
    </source>
</evidence>
<dbReference type="OrthoDB" id="10250320at2759"/>
<keyword evidence="4" id="KW-1185">Reference proteome</keyword>
<dbReference type="AlphaFoldDB" id="A0A9P5ZY26"/>